<proteinExistence type="predicted"/>
<dbReference type="EMBL" id="LAZR01000427">
    <property type="protein sequence ID" value="KKN69430.1"/>
    <property type="molecule type" value="Genomic_DNA"/>
</dbReference>
<sequence length="130" mass="15013">MKKRTRPITEEFKNIAEKLKTYLLREAYGRAKAKIKPAIVEAVSNAGAPCEWRTLCAVRRYLLKQDIPIASCNDGWFIAEHLHELAEMVRREHAKAMHILEGISDTRKAFHGFHKIRVEHVNLDQEVLPV</sequence>
<organism evidence="1">
    <name type="scientific">marine sediment metagenome</name>
    <dbReference type="NCBI Taxonomy" id="412755"/>
    <lineage>
        <taxon>unclassified sequences</taxon>
        <taxon>metagenomes</taxon>
        <taxon>ecological metagenomes</taxon>
    </lineage>
</organism>
<evidence type="ECO:0000313" key="1">
    <source>
        <dbReference type="EMBL" id="KKN69430.1"/>
    </source>
</evidence>
<gene>
    <name evidence="1" type="ORF">LCGC14_0441570</name>
</gene>
<name>A0A0F9SKB8_9ZZZZ</name>
<reference evidence="1" key="1">
    <citation type="journal article" date="2015" name="Nature">
        <title>Complex archaea that bridge the gap between prokaryotes and eukaryotes.</title>
        <authorList>
            <person name="Spang A."/>
            <person name="Saw J.H."/>
            <person name="Jorgensen S.L."/>
            <person name="Zaremba-Niedzwiedzka K."/>
            <person name="Martijn J."/>
            <person name="Lind A.E."/>
            <person name="van Eijk R."/>
            <person name="Schleper C."/>
            <person name="Guy L."/>
            <person name="Ettema T.J."/>
        </authorList>
    </citation>
    <scope>NUCLEOTIDE SEQUENCE</scope>
</reference>
<protein>
    <submittedName>
        <fullName evidence="1">Uncharacterized protein</fullName>
    </submittedName>
</protein>
<comment type="caution">
    <text evidence="1">The sequence shown here is derived from an EMBL/GenBank/DDBJ whole genome shotgun (WGS) entry which is preliminary data.</text>
</comment>
<dbReference type="AlphaFoldDB" id="A0A0F9SKB8"/>
<accession>A0A0F9SKB8</accession>